<keyword evidence="10" id="KW-1185">Reference proteome</keyword>
<feature type="region of interest" description="Disordered" evidence="7">
    <location>
        <begin position="31"/>
        <end position="57"/>
    </location>
</feature>
<reference evidence="9 10" key="1">
    <citation type="journal article" date="2020" name="Mol. Plant">
        <title>The Chromosome-Based Rubber Tree Genome Provides New Insights into Spurge Genome Evolution and Rubber Biosynthesis.</title>
        <authorList>
            <person name="Liu J."/>
            <person name="Shi C."/>
            <person name="Shi C.C."/>
            <person name="Li W."/>
            <person name="Zhang Q.J."/>
            <person name="Zhang Y."/>
            <person name="Li K."/>
            <person name="Lu H.F."/>
            <person name="Shi C."/>
            <person name="Zhu S.T."/>
            <person name="Xiao Z.Y."/>
            <person name="Nan H."/>
            <person name="Yue Y."/>
            <person name="Zhu X.G."/>
            <person name="Wu Y."/>
            <person name="Hong X.N."/>
            <person name="Fan G.Y."/>
            <person name="Tong Y."/>
            <person name="Zhang D."/>
            <person name="Mao C.L."/>
            <person name="Liu Y.L."/>
            <person name="Hao S.J."/>
            <person name="Liu W.Q."/>
            <person name="Lv M.Q."/>
            <person name="Zhang H.B."/>
            <person name="Liu Y."/>
            <person name="Hu-Tang G.R."/>
            <person name="Wang J.P."/>
            <person name="Wang J.H."/>
            <person name="Sun Y.H."/>
            <person name="Ni S.B."/>
            <person name="Chen W.B."/>
            <person name="Zhang X.C."/>
            <person name="Jiao Y.N."/>
            <person name="Eichler E.E."/>
            <person name="Li G.H."/>
            <person name="Liu X."/>
            <person name="Gao L.Z."/>
        </authorList>
    </citation>
    <scope>NUCLEOTIDE SEQUENCE [LARGE SCALE GENOMIC DNA]</scope>
    <source>
        <strain evidence="10">cv. GT1</strain>
        <tissue evidence="9">Leaf</tissue>
    </source>
</reference>
<dbReference type="Gene3D" id="1.20.5.170">
    <property type="match status" value="1"/>
</dbReference>
<keyword evidence="6" id="KW-0175">Coiled coil</keyword>
<name>A0A6A6NGJ2_HEVBR</name>
<dbReference type="FunFam" id="1.20.5.170:FF:000020">
    <property type="entry name" value="BZIP transcription factor"/>
    <property type="match status" value="1"/>
</dbReference>
<comment type="caution">
    <text evidence="9">The sequence shown here is derived from an EMBL/GenBank/DDBJ whole genome shotgun (WGS) entry which is preliminary data.</text>
</comment>
<dbReference type="Pfam" id="PF00170">
    <property type="entry name" value="bZIP_1"/>
    <property type="match status" value="1"/>
</dbReference>
<protein>
    <recommendedName>
        <fullName evidence="8">BZIP domain-containing protein</fullName>
    </recommendedName>
</protein>
<dbReference type="CDD" id="cd14702">
    <property type="entry name" value="bZIP_plant_GBF1"/>
    <property type="match status" value="1"/>
</dbReference>
<accession>A0A6A6NGJ2</accession>
<dbReference type="EMBL" id="JAAGAX010000001">
    <property type="protein sequence ID" value="KAF2324235.1"/>
    <property type="molecule type" value="Genomic_DNA"/>
</dbReference>
<dbReference type="InterPro" id="IPR004827">
    <property type="entry name" value="bZIP"/>
</dbReference>
<keyword evidence="4" id="KW-0804">Transcription</keyword>
<gene>
    <name evidence="9" type="ORF">GH714_010982</name>
</gene>
<dbReference type="PANTHER" id="PTHR45764:SF52">
    <property type="entry name" value="BASIC LEUCINE ZIPPER 4"/>
    <property type="match status" value="1"/>
</dbReference>
<sequence length="155" mass="17901">MLFAQDAVQLQNPLLETGFTASEIQELLSISDLPTPSPNSGLEGSNSNSNSNSNRVIYSVDERKRRRMISNRESARRSRWRKKKHLENLTVQVNQLEIQNRELKKRLGSVLGQCHVLWRENDRLTTEYLGLQARHSDLCQALLVMHDMSLLRIFD</sequence>
<comment type="subcellular location">
    <subcellularLocation>
        <location evidence="1">Nucleus</location>
    </subcellularLocation>
</comment>
<organism evidence="9 10">
    <name type="scientific">Hevea brasiliensis</name>
    <name type="common">Para rubber tree</name>
    <name type="synonym">Siphonia brasiliensis</name>
    <dbReference type="NCBI Taxonomy" id="3981"/>
    <lineage>
        <taxon>Eukaryota</taxon>
        <taxon>Viridiplantae</taxon>
        <taxon>Streptophyta</taxon>
        <taxon>Embryophyta</taxon>
        <taxon>Tracheophyta</taxon>
        <taxon>Spermatophyta</taxon>
        <taxon>Magnoliopsida</taxon>
        <taxon>eudicotyledons</taxon>
        <taxon>Gunneridae</taxon>
        <taxon>Pentapetalae</taxon>
        <taxon>rosids</taxon>
        <taxon>fabids</taxon>
        <taxon>Malpighiales</taxon>
        <taxon>Euphorbiaceae</taxon>
        <taxon>Crotonoideae</taxon>
        <taxon>Micrandreae</taxon>
        <taxon>Hevea</taxon>
    </lineage>
</organism>
<dbReference type="PANTHER" id="PTHR45764">
    <property type="entry name" value="BZIP TRANSCRIPTION FACTOR 44"/>
    <property type="match status" value="1"/>
</dbReference>
<dbReference type="GO" id="GO:0045893">
    <property type="term" value="P:positive regulation of DNA-templated transcription"/>
    <property type="evidence" value="ECO:0007669"/>
    <property type="project" value="TreeGrafter"/>
</dbReference>
<keyword evidence="3" id="KW-0238">DNA-binding</keyword>
<dbReference type="Proteomes" id="UP000467840">
    <property type="component" value="Chromosome 5"/>
</dbReference>
<evidence type="ECO:0000259" key="8">
    <source>
        <dbReference type="PROSITE" id="PS50217"/>
    </source>
</evidence>
<dbReference type="GO" id="GO:0000976">
    <property type="term" value="F:transcription cis-regulatory region binding"/>
    <property type="evidence" value="ECO:0007669"/>
    <property type="project" value="TreeGrafter"/>
</dbReference>
<evidence type="ECO:0000313" key="9">
    <source>
        <dbReference type="EMBL" id="KAF2324235.1"/>
    </source>
</evidence>
<evidence type="ECO:0000256" key="1">
    <source>
        <dbReference type="ARBA" id="ARBA00004123"/>
    </source>
</evidence>
<evidence type="ECO:0000256" key="2">
    <source>
        <dbReference type="ARBA" id="ARBA00023015"/>
    </source>
</evidence>
<evidence type="ECO:0000256" key="7">
    <source>
        <dbReference type="SAM" id="MobiDB-lite"/>
    </source>
</evidence>
<feature type="coiled-coil region" evidence="6">
    <location>
        <begin position="86"/>
        <end position="113"/>
    </location>
</feature>
<dbReference type="InterPro" id="IPR045314">
    <property type="entry name" value="bZIP_plant_GBF1"/>
</dbReference>
<keyword evidence="2" id="KW-0805">Transcription regulation</keyword>
<proteinExistence type="predicted"/>
<dbReference type="GO" id="GO:0005634">
    <property type="term" value="C:nucleus"/>
    <property type="evidence" value="ECO:0007669"/>
    <property type="project" value="UniProtKB-SubCell"/>
</dbReference>
<evidence type="ECO:0000256" key="3">
    <source>
        <dbReference type="ARBA" id="ARBA00023125"/>
    </source>
</evidence>
<feature type="compositionally biased region" description="Low complexity" evidence="7">
    <location>
        <begin position="45"/>
        <end position="54"/>
    </location>
</feature>
<evidence type="ECO:0000256" key="5">
    <source>
        <dbReference type="ARBA" id="ARBA00023242"/>
    </source>
</evidence>
<dbReference type="PROSITE" id="PS00036">
    <property type="entry name" value="BZIP_BASIC"/>
    <property type="match status" value="1"/>
</dbReference>
<keyword evidence="5" id="KW-0539">Nucleus</keyword>
<dbReference type="GO" id="GO:0046982">
    <property type="term" value="F:protein heterodimerization activity"/>
    <property type="evidence" value="ECO:0007669"/>
    <property type="project" value="UniProtKB-ARBA"/>
</dbReference>
<feature type="domain" description="BZIP" evidence="8">
    <location>
        <begin position="61"/>
        <end position="110"/>
    </location>
</feature>
<dbReference type="GO" id="GO:0003700">
    <property type="term" value="F:DNA-binding transcription factor activity"/>
    <property type="evidence" value="ECO:0007669"/>
    <property type="project" value="InterPro"/>
</dbReference>
<dbReference type="InterPro" id="IPR046347">
    <property type="entry name" value="bZIP_sf"/>
</dbReference>
<evidence type="ECO:0000256" key="4">
    <source>
        <dbReference type="ARBA" id="ARBA00023163"/>
    </source>
</evidence>
<dbReference type="PROSITE" id="PS50217">
    <property type="entry name" value="BZIP"/>
    <property type="match status" value="1"/>
</dbReference>
<feature type="compositionally biased region" description="Polar residues" evidence="7">
    <location>
        <begin position="32"/>
        <end position="44"/>
    </location>
</feature>
<dbReference type="AlphaFoldDB" id="A0A6A6NGJ2"/>
<dbReference type="SMART" id="SM00338">
    <property type="entry name" value="BRLZ"/>
    <property type="match status" value="1"/>
</dbReference>
<evidence type="ECO:0000313" key="10">
    <source>
        <dbReference type="Proteomes" id="UP000467840"/>
    </source>
</evidence>
<evidence type="ECO:0000256" key="6">
    <source>
        <dbReference type="SAM" id="Coils"/>
    </source>
</evidence>
<dbReference type="SUPFAM" id="SSF57959">
    <property type="entry name" value="Leucine zipper domain"/>
    <property type="match status" value="1"/>
</dbReference>